<reference evidence="2" key="2">
    <citation type="submission" date="2019-06" db="EMBL/GenBank/DDBJ databases">
        <title>Genomics analysis of Aphanomyces spp. identifies a new class of oomycete effector associated with host adaptation.</title>
        <authorList>
            <person name="Gaulin E."/>
        </authorList>
    </citation>
    <scope>NUCLEOTIDE SEQUENCE</scope>
    <source>
        <strain evidence="2">CBS 578.67</strain>
    </source>
</reference>
<reference evidence="3 4" key="1">
    <citation type="submission" date="2019-03" db="EMBL/GenBank/DDBJ databases">
        <authorList>
            <person name="Gaulin E."/>
            <person name="Dumas B."/>
        </authorList>
    </citation>
    <scope>NUCLEOTIDE SEQUENCE [LARGE SCALE GENOMIC DNA]</scope>
    <source>
        <strain evidence="3">CBS 568.67</strain>
    </source>
</reference>
<protein>
    <submittedName>
        <fullName evidence="3">Aste57867_10441 protein</fullName>
    </submittedName>
</protein>
<keyword evidence="1" id="KW-1133">Transmembrane helix</keyword>
<feature type="transmembrane region" description="Helical" evidence="1">
    <location>
        <begin position="23"/>
        <end position="44"/>
    </location>
</feature>
<evidence type="ECO:0000256" key="1">
    <source>
        <dbReference type="SAM" id="Phobius"/>
    </source>
</evidence>
<proteinExistence type="predicted"/>
<dbReference type="EMBL" id="VJMH01005208">
    <property type="protein sequence ID" value="KAF0698950.1"/>
    <property type="molecule type" value="Genomic_DNA"/>
</dbReference>
<feature type="transmembrane region" description="Helical" evidence="1">
    <location>
        <begin position="767"/>
        <end position="792"/>
    </location>
</feature>
<evidence type="ECO:0000313" key="4">
    <source>
        <dbReference type="Proteomes" id="UP000332933"/>
    </source>
</evidence>
<feature type="transmembrane region" description="Helical" evidence="1">
    <location>
        <begin position="1661"/>
        <end position="1678"/>
    </location>
</feature>
<feature type="transmembrane region" description="Helical" evidence="1">
    <location>
        <begin position="711"/>
        <end position="731"/>
    </location>
</feature>
<dbReference type="OrthoDB" id="77778at2759"/>
<keyword evidence="1" id="KW-0472">Membrane</keyword>
<name>A0A485KQG2_9STRA</name>
<feature type="transmembrane region" description="Helical" evidence="1">
    <location>
        <begin position="1485"/>
        <end position="1511"/>
    </location>
</feature>
<feature type="transmembrane region" description="Helical" evidence="1">
    <location>
        <begin position="594"/>
        <end position="619"/>
    </location>
</feature>
<gene>
    <name evidence="3" type="primary">Aste57867_10441</name>
    <name evidence="2" type="ORF">As57867_010401</name>
    <name evidence="3" type="ORF">ASTE57867_10441</name>
</gene>
<keyword evidence="4" id="KW-1185">Reference proteome</keyword>
<evidence type="ECO:0000313" key="2">
    <source>
        <dbReference type="EMBL" id="KAF0698950.1"/>
    </source>
</evidence>
<feature type="transmembrane region" description="Helical" evidence="1">
    <location>
        <begin position="824"/>
        <end position="843"/>
    </location>
</feature>
<feature type="transmembrane region" description="Helical" evidence="1">
    <location>
        <begin position="640"/>
        <end position="664"/>
    </location>
</feature>
<sequence length="1778" mass="196217">MLQVVGDAVAPTAAPMAAIQVRLLPCVCGFLYVLATAAGTVVYLDILSPSIANDLWWPHFNKTGVQTFLGDLYNTQLALGATGTLDLFGAAVVKDYSLGTAVVSMRPATGRAILLDRLPLAQAITTIRAVSFYENIRTVPPPCWADFSRTFEMSHTSRHQAICNARRVANAAFYLEALLRNVGAADITSSTYFPQVQSTILDGIDGASAAGAAWVHSMLEPTVVLSVADEVRHWEAQQLSYYQNLMQNLYQEGVVDSIEVVNALGMRQRITINSIGYTNRPKAAWSTQYAFSGFWNDFGTAAGLSASLIRSAPNAFESLGYDWDFVYDGPAGTPATALIRAHLGPLSVIDTFFVQIPASLVAAVGDTLRALHAAVLTQSSLEYMRLIEPNVDAVPSAWVQPNAVYYGGNPMCCYGHPLPYIQPSFGYYDDCGVQSQHTMTLTRDSVLFAVLATQIQGDALASVCGLCSSVTYSSCLEALIPAYAVLHTLLAPSLKSSTLLQRAVEDLVPLNISFVQWATINGTDQVLTQPMVSSPYVDPWSFFGWMTMFEWVHGEREVYAFEGDFATYTLMSRSQALVPFAANVHEMPQNACTYLWVICLYVSFILLVVILLVGVYTVVACGRIDGRNLFQTNRLVGGAWIGRPFLFVRGLTAIVVLSTSPVAFRRAFGLSHLEFAPRPLWHTLVLAGEATWVTYVLNDVVLPMTQPYSALYAPMSSIFAWLVILSIEVAMPYQATAKIQRQCTILSFMHGIECTSGSLAIGSFARAALLLAVIVGMLCLAYPTVRVVAYLVPRLRPRPQPIPSVVLSSTSEAFLSRHPIDPSYVGAVACVLSGLLPLGRYLFDVKIWVAFKATYVGPMLFALVPAQFSLRPVSKGEVLRRRSLVPGPIKDKSMWQIRAMGLFGLAYMIAAVVLSFFFLSLSQKTLVNDFLWTGFSETNTQAFLSNWFNIHLQLHQSVPHFEVNDPSYALLATTTNATQQDILSAALYAISIQDEVNTLPNVVQGLRAMDSCNLPWIATAYCYADFGQRWPMAYSTRRQQRCQAEITNGAVYLEAIFRNADWPSLSKCWGAALEIAIFSVLRSTNDGTAWIASVQSNRLSVGDEVIHWHQRLITRFTTQWQNYKKLGVTETFLVSNAIGLSYPLTLKKTNSSLHLSTATSFKMYWTLASDLTHVMTNTSVLGGASLLQNTPRYPYTNTTLEAVMLQDGAALTSPLDPALIAFANAVGPFGVVDLKRVAVPQALRDLYKDLTHFLAAKLGSSDAIQAAFWPIYTLYSFSPQPQAWDNLNLWGGDLNCGLNYGGSMTAIFQFFSSSGLCGNYLGDTVLPLTQKIVMALLVSDASVRLNASRWPTISTRDAYSQLSILKAINTSTTLMHEFMTASELMAYTEAAVAVKTHVRNTLQLQVIQYLTYDNVNYNLSRVNVFALSEPDYEFFAWLYLFEWVEGKREVVSFQGDLDTITTLSTFQNFDERPVNPQEIPRNVSLYFLALVQYISIVLFGVGCAACVYIVASHGYIEGINMMSFTLVAGHVWIGRPLMLLRGLTAISFLSTSKLDLIAPRANLVAYFESPVENWFHTLLASGEMAWLINVIHDTCSMLTQEYTAGLFFKSELFVCAIAAIWSFAHPAEHSVTINRACTVAAVDFDVVCTSGVVQIGDFTRFLGMIGIACGGCLTVYVVERIRQRKAPPPKFQWLSFFLYSAAKHKYERKIFAHWEHQGVYYLDKASAVLTGVLGLEYDGVFYLLDIKTWRLYVITKAELALRGADLPPHLKHAIPLVE</sequence>
<dbReference type="EMBL" id="CAADRA010005229">
    <property type="protein sequence ID" value="VFT87315.1"/>
    <property type="molecule type" value="Genomic_DNA"/>
</dbReference>
<evidence type="ECO:0000313" key="3">
    <source>
        <dbReference type="EMBL" id="VFT87315.1"/>
    </source>
</evidence>
<feature type="transmembrane region" description="Helical" evidence="1">
    <location>
        <begin position="899"/>
        <end position="921"/>
    </location>
</feature>
<accession>A0A485KQG2</accession>
<organism evidence="3 4">
    <name type="scientific">Aphanomyces stellatus</name>
    <dbReference type="NCBI Taxonomy" id="120398"/>
    <lineage>
        <taxon>Eukaryota</taxon>
        <taxon>Sar</taxon>
        <taxon>Stramenopiles</taxon>
        <taxon>Oomycota</taxon>
        <taxon>Saprolegniomycetes</taxon>
        <taxon>Saprolegniales</taxon>
        <taxon>Verrucalvaceae</taxon>
        <taxon>Aphanomyces</taxon>
    </lineage>
</organism>
<feature type="transmembrane region" description="Helical" evidence="1">
    <location>
        <begin position="1604"/>
        <end position="1624"/>
    </location>
</feature>
<dbReference type="Proteomes" id="UP000332933">
    <property type="component" value="Unassembled WGS sequence"/>
</dbReference>
<keyword evidence="1" id="KW-0812">Transmembrane</keyword>